<feature type="domain" description="EAL" evidence="1">
    <location>
        <begin position="1"/>
        <end position="249"/>
    </location>
</feature>
<dbReference type="AlphaFoldDB" id="A0A850T819"/>
<dbReference type="Gene3D" id="3.30.450.20">
    <property type="entry name" value="PAS domain"/>
    <property type="match status" value="1"/>
</dbReference>
<dbReference type="CDD" id="cd01948">
    <property type="entry name" value="EAL"/>
    <property type="match status" value="1"/>
</dbReference>
<dbReference type="GO" id="GO:0071111">
    <property type="term" value="F:cyclic-guanylate-specific phosphodiesterase activity"/>
    <property type="evidence" value="ECO:0007669"/>
    <property type="project" value="InterPro"/>
</dbReference>
<dbReference type="PANTHER" id="PTHR33121">
    <property type="entry name" value="CYCLIC DI-GMP PHOSPHODIESTERASE PDEF"/>
    <property type="match status" value="1"/>
</dbReference>
<name>A0A850T819_9BACT</name>
<proteinExistence type="predicted"/>
<dbReference type="Proteomes" id="UP000553343">
    <property type="component" value="Unassembled WGS sequence"/>
</dbReference>
<evidence type="ECO:0000313" key="2">
    <source>
        <dbReference type="EMBL" id="NWH05275.1"/>
    </source>
</evidence>
<dbReference type="Gene3D" id="3.20.20.450">
    <property type="entry name" value="EAL domain"/>
    <property type="match status" value="1"/>
</dbReference>
<dbReference type="InterPro" id="IPR001633">
    <property type="entry name" value="EAL_dom"/>
</dbReference>
<dbReference type="PROSITE" id="PS50883">
    <property type="entry name" value="EAL"/>
    <property type="match status" value="1"/>
</dbReference>
<dbReference type="PANTHER" id="PTHR33121:SF76">
    <property type="entry name" value="SIGNALING PROTEIN"/>
    <property type="match status" value="1"/>
</dbReference>
<evidence type="ECO:0000313" key="3">
    <source>
        <dbReference type="Proteomes" id="UP000553343"/>
    </source>
</evidence>
<comment type="caution">
    <text evidence="2">The sequence shown here is derived from an EMBL/GenBank/DDBJ whole genome shotgun (WGS) entry which is preliminary data.</text>
</comment>
<gene>
    <name evidence="2" type="ORF">HXW94_09795</name>
</gene>
<sequence length="398" mass="45302">MTGKFNTLNLMTALQPIYSLAHKRVVGHEALVRIQDQGGVPVSPAILFDQERSATEVIHLDRLCRFIHLHNYRLINTPINWLFLNVSPVTISSGRKAYGAYFNELLKFHDFPPHRIVIEIVENPIVENGLLMETVAFFKELGCLIAIDDFGAGHSNFDRIWSLQPDIVKLDRSFLSFLVQADRNPEIRQILSGIVTLLHQAGALVLMEGVETRDQAMIAIESDVDFVQGFFFGRPFTNLKQPPPAFNGFNGLLADFKSESHSSEKKFRQRIRTYRTLFERAVSMFKAGSAMDTACRDLLSTIDVVRCYCIDTEGIQIGQTLVTAKYDAMRDKRFKPLEDAKSADWFRRHYLRRAIYHPDQIQVTRPYLSIAGAHMCVTLSMKFTCPDGDCILCCDLKF</sequence>
<dbReference type="InterPro" id="IPR035919">
    <property type="entry name" value="EAL_sf"/>
</dbReference>
<keyword evidence="3" id="KW-1185">Reference proteome</keyword>
<organism evidence="2 3">
    <name type="scientific">Desulfobacter latus</name>
    <dbReference type="NCBI Taxonomy" id="2292"/>
    <lineage>
        <taxon>Bacteria</taxon>
        <taxon>Pseudomonadati</taxon>
        <taxon>Thermodesulfobacteriota</taxon>
        <taxon>Desulfobacteria</taxon>
        <taxon>Desulfobacterales</taxon>
        <taxon>Desulfobacteraceae</taxon>
        <taxon>Desulfobacter</taxon>
    </lineage>
</organism>
<evidence type="ECO:0000259" key="1">
    <source>
        <dbReference type="PROSITE" id="PS50883"/>
    </source>
</evidence>
<dbReference type="SUPFAM" id="SSF141868">
    <property type="entry name" value="EAL domain-like"/>
    <property type="match status" value="1"/>
</dbReference>
<dbReference type="InterPro" id="IPR050706">
    <property type="entry name" value="Cyclic-di-GMP_PDE-like"/>
</dbReference>
<dbReference type="InterPro" id="IPR029151">
    <property type="entry name" value="Sensor-like_sf"/>
</dbReference>
<protein>
    <submittedName>
        <fullName evidence="2">EAL domain-containing protein</fullName>
    </submittedName>
</protein>
<accession>A0A850T819</accession>
<dbReference type="Pfam" id="PF00563">
    <property type="entry name" value="EAL"/>
    <property type="match status" value="1"/>
</dbReference>
<dbReference type="EMBL" id="JACADJ010000029">
    <property type="protein sequence ID" value="NWH05275.1"/>
    <property type="molecule type" value="Genomic_DNA"/>
</dbReference>
<dbReference type="SUPFAM" id="SSF103190">
    <property type="entry name" value="Sensory domain-like"/>
    <property type="match status" value="1"/>
</dbReference>
<reference evidence="2 3" key="1">
    <citation type="submission" date="2020-06" db="EMBL/GenBank/DDBJ databases">
        <title>High-quality draft genome of sulfate reducer Desulfobacter latus type strain AcrS2 isolated from marine sediment.</title>
        <authorList>
            <person name="Hoppe M."/>
            <person name="Larsen C.K."/>
            <person name="Marshall I.P.G."/>
            <person name="Schramm A."/>
            <person name="Marietou A.G."/>
        </authorList>
    </citation>
    <scope>NUCLEOTIDE SEQUENCE [LARGE SCALE GENOMIC DNA]</scope>
    <source>
        <strain evidence="2 3">AcRS2</strain>
    </source>
</reference>
<dbReference type="SMART" id="SM00052">
    <property type="entry name" value="EAL"/>
    <property type="match status" value="1"/>
</dbReference>